<reference evidence="1 2" key="1">
    <citation type="submission" date="2008-12" db="EMBL/GenBank/DDBJ databases">
        <authorList>
            <person name="Fulton L."/>
            <person name="Clifton S."/>
            <person name="Fulton B."/>
            <person name="Xu J."/>
            <person name="Minx P."/>
            <person name="Pepin K.H."/>
            <person name="Johnson M."/>
            <person name="Bhonagiri V."/>
            <person name="Nash W.E."/>
            <person name="Mardis E.R."/>
            <person name="Wilson R.K."/>
        </authorList>
    </citation>
    <scope>NUCLEOTIDE SEQUENCE [LARGE SCALE GENOMIC DNA]</scope>
    <source>
        <strain evidence="1 2">DSM 14838</strain>
    </source>
</reference>
<sequence>MSFGAYQLLIRIVSGPYLLRTFFGQKYLWTEKLRTWYGASTSRVRPDIELLKYNITNG</sequence>
<dbReference type="EMBL" id="ACCH01000074">
    <property type="protein sequence ID" value="EEF91545.1"/>
    <property type="molecule type" value="Genomic_DNA"/>
</dbReference>
<dbReference type="HOGENOM" id="CLU_2969576_0_0_10"/>
<evidence type="ECO:0000313" key="2">
    <source>
        <dbReference type="Proteomes" id="UP000003711"/>
    </source>
</evidence>
<dbReference type="AlphaFoldDB" id="E2N971"/>
<organism evidence="1 2">
    <name type="scientific">Bacteroides cellulosilyticus DSM 14838</name>
    <dbReference type="NCBI Taxonomy" id="537012"/>
    <lineage>
        <taxon>Bacteria</taxon>
        <taxon>Pseudomonadati</taxon>
        <taxon>Bacteroidota</taxon>
        <taxon>Bacteroidia</taxon>
        <taxon>Bacteroidales</taxon>
        <taxon>Bacteroidaceae</taxon>
        <taxon>Bacteroides</taxon>
    </lineage>
</organism>
<gene>
    <name evidence="1" type="ORF">BACCELL_00816</name>
</gene>
<comment type="caution">
    <text evidence="1">The sequence shown here is derived from an EMBL/GenBank/DDBJ whole genome shotgun (WGS) entry which is preliminary data.</text>
</comment>
<accession>E2N971</accession>
<reference evidence="1 2" key="2">
    <citation type="submission" date="2009-01" db="EMBL/GenBank/DDBJ databases">
        <title>Draft genome sequence of Bacteroides cellulosilyticus (DSM 14838).</title>
        <authorList>
            <person name="Sudarsanam P."/>
            <person name="Ley R."/>
            <person name="Guruge J."/>
            <person name="Turnbaugh P.J."/>
            <person name="Mahowald M."/>
            <person name="Liep D."/>
            <person name="Gordon J."/>
        </authorList>
    </citation>
    <scope>NUCLEOTIDE SEQUENCE [LARGE SCALE GENOMIC DNA]</scope>
    <source>
        <strain evidence="1 2">DSM 14838</strain>
    </source>
</reference>
<dbReference type="Proteomes" id="UP000003711">
    <property type="component" value="Unassembled WGS sequence"/>
</dbReference>
<proteinExistence type="predicted"/>
<name>E2N971_9BACE</name>
<evidence type="ECO:0000313" key="1">
    <source>
        <dbReference type="EMBL" id="EEF91545.1"/>
    </source>
</evidence>
<protein>
    <submittedName>
        <fullName evidence="1">Uncharacterized protein</fullName>
    </submittedName>
</protein>